<name>A0A0D2GKC3_9BACT</name>
<comment type="caution">
    <text evidence="1">The sequence shown here is derived from an EMBL/GenBank/DDBJ whole genome shotgun (WGS) entry which is preliminary data.</text>
</comment>
<organism evidence="1 2">
    <name type="scientific">Dethiosulfatarculus sandiegensis</name>
    <dbReference type="NCBI Taxonomy" id="1429043"/>
    <lineage>
        <taxon>Bacteria</taxon>
        <taxon>Pseudomonadati</taxon>
        <taxon>Thermodesulfobacteriota</taxon>
        <taxon>Desulfarculia</taxon>
        <taxon>Desulfarculales</taxon>
        <taxon>Desulfarculaceae</taxon>
        <taxon>Dethiosulfatarculus</taxon>
    </lineage>
</organism>
<proteinExistence type="predicted"/>
<protein>
    <submittedName>
        <fullName evidence="1">Uncharacterized protein</fullName>
    </submittedName>
</protein>
<dbReference type="EMBL" id="AZAC01000004">
    <property type="protein sequence ID" value="KIX15217.1"/>
    <property type="molecule type" value="Genomic_DNA"/>
</dbReference>
<dbReference type="Proteomes" id="UP000032233">
    <property type="component" value="Unassembled WGS sequence"/>
</dbReference>
<dbReference type="AlphaFoldDB" id="A0A0D2GKC3"/>
<dbReference type="InParanoid" id="A0A0D2GKC3"/>
<evidence type="ECO:0000313" key="2">
    <source>
        <dbReference type="Proteomes" id="UP000032233"/>
    </source>
</evidence>
<gene>
    <name evidence="1" type="ORF">X474_05050</name>
</gene>
<reference evidence="1 2" key="1">
    <citation type="submission" date="2013-11" db="EMBL/GenBank/DDBJ databases">
        <title>Metagenomic analysis of a methanogenic consortium involved in long chain n-alkane degradation.</title>
        <authorList>
            <person name="Davidova I.A."/>
            <person name="Callaghan A.V."/>
            <person name="Wawrik B."/>
            <person name="Pruitt S."/>
            <person name="Marks C."/>
            <person name="Duncan K.E."/>
            <person name="Suflita J.M."/>
        </authorList>
    </citation>
    <scope>NUCLEOTIDE SEQUENCE [LARGE SCALE GENOMIC DNA]</scope>
    <source>
        <strain evidence="1 2">SPR</strain>
    </source>
</reference>
<keyword evidence="2" id="KW-1185">Reference proteome</keyword>
<evidence type="ECO:0000313" key="1">
    <source>
        <dbReference type="EMBL" id="KIX15217.1"/>
    </source>
</evidence>
<accession>A0A0D2GKC3</accession>
<sequence length="42" mass="4597">MFFGPCRLPLGKRVVLPSGYNYLIKETIAVNRVASPALSVAF</sequence>